<keyword evidence="9" id="KW-1185">Reference proteome</keyword>
<gene>
    <name evidence="8" type="ORF">EV196_1016</name>
</gene>
<reference evidence="8 9" key="1">
    <citation type="submission" date="2019-03" db="EMBL/GenBank/DDBJ databases">
        <title>Genomic Encyclopedia of Type Strains, Phase IV (KMG-IV): sequencing the most valuable type-strain genomes for metagenomic binning, comparative biology and taxonomic classification.</title>
        <authorList>
            <person name="Goeker M."/>
        </authorList>
    </citation>
    <scope>NUCLEOTIDE SEQUENCE [LARGE SCALE GENOMIC DNA]</scope>
    <source>
        <strain evidence="8 9">DSM 18792</strain>
    </source>
</reference>
<evidence type="ECO:0000313" key="9">
    <source>
        <dbReference type="Proteomes" id="UP000295455"/>
    </source>
</evidence>
<dbReference type="Gene3D" id="1.10.10.10">
    <property type="entry name" value="Winged helix-like DNA-binding domain superfamily/Winged helix DNA-binding domain"/>
    <property type="match status" value="1"/>
</dbReference>
<dbReference type="AlphaFoldDB" id="A0A4R1RRL2"/>
<keyword evidence="1" id="KW-0805">Transcription regulation</keyword>
<keyword evidence="6" id="KW-0732">Signal</keyword>
<feature type="signal peptide" evidence="6">
    <location>
        <begin position="1"/>
        <end position="19"/>
    </location>
</feature>
<feature type="transmembrane region" description="Helical" evidence="5">
    <location>
        <begin position="258"/>
        <end position="278"/>
    </location>
</feature>
<dbReference type="SMART" id="SM00421">
    <property type="entry name" value="HTH_LUXR"/>
    <property type="match status" value="1"/>
</dbReference>
<keyword evidence="4" id="KW-0175">Coiled coil</keyword>
<feature type="coiled-coil region" evidence="4">
    <location>
        <begin position="281"/>
        <end position="308"/>
    </location>
</feature>
<dbReference type="GO" id="GO:0003677">
    <property type="term" value="F:DNA binding"/>
    <property type="evidence" value="ECO:0007669"/>
    <property type="project" value="UniProtKB-KW"/>
</dbReference>
<evidence type="ECO:0000256" key="2">
    <source>
        <dbReference type="ARBA" id="ARBA00023125"/>
    </source>
</evidence>
<dbReference type="RefSeq" id="WP_132213639.1">
    <property type="nucleotide sequence ID" value="NZ_OX156936.1"/>
</dbReference>
<evidence type="ECO:0000313" key="8">
    <source>
        <dbReference type="EMBL" id="TCL68592.1"/>
    </source>
</evidence>
<sequence>MRTNLFLLFLVLTAFSAKAQYRFTGHVDNTQWHNNVYLSIIEDYRKISGVYTEQIIAKTNTGSLGYFKFTGNQLENENRIYRIHVDNCFDDSLNRNHFDGHCDDSKEVIFIAKNTDSIEFPFTFDKQMFCDINSSNEKSTVFVKVDSIREEMKFAFSEYRSEANRKLNNKKWFKTLQDFGEKLDEPIAELYIYSFLSDRTNDLHEHYLEDLKSNSYYDNLLLRLTKQYPNSPYTKQYKAELTSDEFIINQNTSSSFNWNYVVYPLLVLSLIGNFWFWLSRKKHQTKTIKEAKEQLTKQEQNILNLLLEEKSNKEIADALFVSLSTVKTHVNNIYKKMNVQSRDDIKSLFNS</sequence>
<feature type="domain" description="HTH luxR-type" evidence="7">
    <location>
        <begin position="288"/>
        <end position="351"/>
    </location>
</feature>
<evidence type="ECO:0000259" key="7">
    <source>
        <dbReference type="PROSITE" id="PS50043"/>
    </source>
</evidence>
<dbReference type="EMBL" id="SLUP01000001">
    <property type="protein sequence ID" value="TCL68592.1"/>
    <property type="molecule type" value="Genomic_DNA"/>
</dbReference>
<keyword evidence="2" id="KW-0238">DNA-binding</keyword>
<evidence type="ECO:0000256" key="1">
    <source>
        <dbReference type="ARBA" id="ARBA00023015"/>
    </source>
</evidence>
<evidence type="ECO:0000256" key="4">
    <source>
        <dbReference type="SAM" id="Coils"/>
    </source>
</evidence>
<dbReference type="PANTHER" id="PTHR44688:SF16">
    <property type="entry name" value="DNA-BINDING TRANSCRIPTIONAL ACTIVATOR DEVR_DOSR"/>
    <property type="match status" value="1"/>
</dbReference>
<dbReference type="Proteomes" id="UP000295455">
    <property type="component" value="Unassembled WGS sequence"/>
</dbReference>
<dbReference type="InterPro" id="IPR036388">
    <property type="entry name" value="WH-like_DNA-bd_sf"/>
</dbReference>
<dbReference type="PRINTS" id="PR00038">
    <property type="entry name" value="HTHLUXR"/>
</dbReference>
<proteinExistence type="predicted"/>
<evidence type="ECO:0000256" key="6">
    <source>
        <dbReference type="SAM" id="SignalP"/>
    </source>
</evidence>
<evidence type="ECO:0000256" key="5">
    <source>
        <dbReference type="SAM" id="Phobius"/>
    </source>
</evidence>
<comment type="caution">
    <text evidence="8">The sequence shown here is derived from an EMBL/GenBank/DDBJ whole genome shotgun (WGS) entry which is preliminary data.</text>
</comment>
<organism evidence="8 9">
    <name type="scientific">Mariniflexile fucanivorans</name>
    <dbReference type="NCBI Taxonomy" id="264023"/>
    <lineage>
        <taxon>Bacteria</taxon>
        <taxon>Pseudomonadati</taxon>
        <taxon>Bacteroidota</taxon>
        <taxon>Flavobacteriia</taxon>
        <taxon>Flavobacteriales</taxon>
        <taxon>Flavobacteriaceae</taxon>
        <taxon>Mariniflexile</taxon>
    </lineage>
</organism>
<dbReference type="OrthoDB" id="9807565at2"/>
<keyword evidence="5" id="KW-1133">Transmembrane helix</keyword>
<dbReference type="InterPro" id="IPR000792">
    <property type="entry name" value="Tscrpt_reg_LuxR_C"/>
</dbReference>
<dbReference type="PROSITE" id="PS50043">
    <property type="entry name" value="HTH_LUXR_2"/>
    <property type="match status" value="1"/>
</dbReference>
<dbReference type="InterPro" id="IPR016032">
    <property type="entry name" value="Sig_transdc_resp-reg_C-effctor"/>
</dbReference>
<name>A0A4R1RRL2_9FLAO</name>
<accession>A0A4R1RRL2</accession>
<keyword evidence="3" id="KW-0804">Transcription</keyword>
<evidence type="ECO:0000256" key="3">
    <source>
        <dbReference type="ARBA" id="ARBA00023163"/>
    </source>
</evidence>
<keyword evidence="5" id="KW-0812">Transmembrane</keyword>
<dbReference type="GO" id="GO:0006355">
    <property type="term" value="P:regulation of DNA-templated transcription"/>
    <property type="evidence" value="ECO:0007669"/>
    <property type="project" value="InterPro"/>
</dbReference>
<feature type="chain" id="PRO_5020506751" evidence="6">
    <location>
        <begin position="20"/>
        <end position="351"/>
    </location>
</feature>
<protein>
    <submittedName>
        <fullName evidence="8">Regulatory LuxR family protein</fullName>
    </submittedName>
</protein>
<dbReference type="CDD" id="cd06170">
    <property type="entry name" value="LuxR_C_like"/>
    <property type="match status" value="1"/>
</dbReference>
<dbReference type="SUPFAM" id="SSF46894">
    <property type="entry name" value="C-terminal effector domain of the bipartite response regulators"/>
    <property type="match status" value="1"/>
</dbReference>
<dbReference type="Pfam" id="PF00196">
    <property type="entry name" value="GerE"/>
    <property type="match status" value="1"/>
</dbReference>
<dbReference type="PANTHER" id="PTHR44688">
    <property type="entry name" value="DNA-BINDING TRANSCRIPTIONAL ACTIVATOR DEVR_DOSR"/>
    <property type="match status" value="1"/>
</dbReference>
<keyword evidence="5" id="KW-0472">Membrane</keyword>